<evidence type="ECO:0000313" key="2">
    <source>
        <dbReference type="EMBL" id="PGH03036.1"/>
    </source>
</evidence>
<dbReference type="OrthoDB" id="16824at2759"/>
<dbReference type="Pfam" id="PF08520">
    <property type="entry name" value="Mitofissin"/>
    <property type="match status" value="1"/>
</dbReference>
<dbReference type="EMBL" id="PDNB01000152">
    <property type="protein sequence ID" value="PGH03036.1"/>
    <property type="molecule type" value="Genomic_DNA"/>
</dbReference>
<dbReference type="PANTHER" id="PTHR28075:SF1">
    <property type="entry name" value="DUF1748-DOMAIN-CONTAINING PROTEIN"/>
    <property type="match status" value="1"/>
</dbReference>
<reference evidence="2 3" key="1">
    <citation type="submission" date="2017-10" db="EMBL/GenBank/DDBJ databases">
        <title>Comparative genomics in systemic dimorphic fungi from Ajellomycetaceae.</title>
        <authorList>
            <person name="Munoz J.F."/>
            <person name="Mcewen J.G."/>
            <person name="Clay O.K."/>
            <person name="Cuomo C.A."/>
        </authorList>
    </citation>
    <scope>NUCLEOTIDE SEQUENCE [LARGE SCALE GENOMIC DNA]</scope>
    <source>
        <strain evidence="2 3">UAMH5409</strain>
    </source>
</reference>
<evidence type="ECO:0000256" key="1">
    <source>
        <dbReference type="SAM" id="MobiDB-lite"/>
    </source>
</evidence>
<dbReference type="AlphaFoldDB" id="A0A2B7X1W3"/>
<organism evidence="2 3">
    <name type="scientific">Helicocarpus griseus UAMH5409</name>
    <dbReference type="NCBI Taxonomy" id="1447875"/>
    <lineage>
        <taxon>Eukaryota</taxon>
        <taxon>Fungi</taxon>
        <taxon>Dikarya</taxon>
        <taxon>Ascomycota</taxon>
        <taxon>Pezizomycotina</taxon>
        <taxon>Eurotiomycetes</taxon>
        <taxon>Eurotiomycetidae</taxon>
        <taxon>Onygenales</taxon>
        <taxon>Ajellomycetaceae</taxon>
        <taxon>Helicocarpus</taxon>
    </lineage>
</organism>
<gene>
    <name evidence="2" type="ORF">AJ79_07468</name>
</gene>
<keyword evidence="3" id="KW-1185">Reference proteome</keyword>
<feature type="region of interest" description="Disordered" evidence="1">
    <location>
        <begin position="27"/>
        <end position="52"/>
    </location>
</feature>
<dbReference type="PANTHER" id="PTHR28075">
    <property type="entry name" value="CHROMOSOME 16, WHOLE GENOME SHOTGUN SEQUENCE"/>
    <property type="match status" value="1"/>
</dbReference>
<dbReference type="InterPro" id="IPR013726">
    <property type="entry name" value="Mitofissin"/>
</dbReference>
<sequence length="89" mass="9963">MSRYTATELLLVYSFTCHGLYDLNPKSTASTMPQRKASAGAKDPSLNSQKISDNPQVNKWVENYLGIGEWVMDQSVAVLGSSGYFERRR</sequence>
<name>A0A2B7X1W3_9EURO</name>
<dbReference type="GO" id="GO:0005737">
    <property type="term" value="C:cytoplasm"/>
    <property type="evidence" value="ECO:0007669"/>
    <property type="project" value="TreeGrafter"/>
</dbReference>
<comment type="caution">
    <text evidence="2">The sequence shown here is derived from an EMBL/GenBank/DDBJ whole genome shotgun (WGS) entry which is preliminary data.</text>
</comment>
<evidence type="ECO:0000313" key="3">
    <source>
        <dbReference type="Proteomes" id="UP000223968"/>
    </source>
</evidence>
<protein>
    <submittedName>
        <fullName evidence="2">Uncharacterized protein</fullName>
    </submittedName>
</protein>
<proteinExistence type="predicted"/>
<dbReference type="Proteomes" id="UP000223968">
    <property type="component" value="Unassembled WGS sequence"/>
</dbReference>
<accession>A0A2B7X1W3</accession>